<sequence length="73" mass="8173">MGPPAHLPTCLQALALLPGQGLSAIRRDGARRSQLGRRRRRRYHQAHSRLMQCQSAAGCRRRPVAARPPPWTP</sequence>
<dbReference type="AlphaFoldDB" id="A0AAE0MFE7"/>
<feature type="region of interest" description="Disordered" evidence="1">
    <location>
        <begin position="27"/>
        <end position="73"/>
    </location>
</feature>
<reference evidence="2" key="1">
    <citation type="journal article" date="2023" name="Mol. Phylogenet. Evol.">
        <title>Genome-scale phylogeny and comparative genomics of the fungal order Sordariales.</title>
        <authorList>
            <person name="Hensen N."/>
            <person name="Bonometti L."/>
            <person name="Westerberg I."/>
            <person name="Brannstrom I.O."/>
            <person name="Guillou S."/>
            <person name="Cros-Aarteil S."/>
            <person name="Calhoun S."/>
            <person name="Haridas S."/>
            <person name="Kuo A."/>
            <person name="Mondo S."/>
            <person name="Pangilinan J."/>
            <person name="Riley R."/>
            <person name="LaButti K."/>
            <person name="Andreopoulos B."/>
            <person name="Lipzen A."/>
            <person name="Chen C."/>
            <person name="Yan M."/>
            <person name="Daum C."/>
            <person name="Ng V."/>
            <person name="Clum A."/>
            <person name="Steindorff A."/>
            <person name="Ohm R.A."/>
            <person name="Martin F."/>
            <person name="Silar P."/>
            <person name="Natvig D.O."/>
            <person name="Lalanne C."/>
            <person name="Gautier V."/>
            <person name="Ament-Velasquez S.L."/>
            <person name="Kruys A."/>
            <person name="Hutchinson M.I."/>
            <person name="Powell A.J."/>
            <person name="Barry K."/>
            <person name="Miller A.N."/>
            <person name="Grigoriev I.V."/>
            <person name="Debuchy R."/>
            <person name="Gladieux P."/>
            <person name="Hiltunen Thoren M."/>
            <person name="Johannesson H."/>
        </authorList>
    </citation>
    <scope>NUCLEOTIDE SEQUENCE</scope>
    <source>
        <strain evidence="2">CBS 118394</strain>
    </source>
</reference>
<dbReference type="Proteomes" id="UP001283341">
    <property type="component" value="Unassembled WGS sequence"/>
</dbReference>
<proteinExistence type="predicted"/>
<name>A0AAE0MFE7_9PEZI</name>
<comment type="caution">
    <text evidence="2">The sequence shown here is derived from an EMBL/GenBank/DDBJ whole genome shotgun (WGS) entry which is preliminary data.</text>
</comment>
<gene>
    <name evidence="2" type="ORF">B0H66DRAFT_543264</name>
</gene>
<reference evidence="2" key="2">
    <citation type="submission" date="2023-06" db="EMBL/GenBank/DDBJ databases">
        <authorList>
            <consortium name="Lawrence Berkeley National Laboratory"/>
            <person name="Haridas S."/>
            <person name="Hensen N."/>
            <person name="Bonometti L."/>
            <person name="Westerberg I."/>
            <person name="Brannstrom I.O."/>
            <person name="Guillou S."/>
            <person name="Cros-Aarteil S."/>
            <person name="Calhoun S."/>
            <person name="Kuo A."/>
            <person name="Mondo S."/>
            <person name="Pangilinan J."/>
            <person name="Riley R."/>
            <person name="Labutti K."/>
            <person name="Andreopoulos B."/>
            <person name="Lipzen A."/>
            <person name="Chen C."/>
            <person name="Yanf M."/>
            <person name="Daum C."/>
            <person name="Ng V."/>
            <person name="Clum A."/>
            <person name="Steindorff A."/>
            <person name="Ohm R."/>
            <person name="Martin F."/>
            <person name="Silar P."/>
            <person name="Natvig D."/>
            <person name="Lalanne C."/>
            <person name="Gautier V."/>
            <person name="Ament-Velasquez S.L."/>
            <person name="Kruys A."/>
            <person name="Hutchinson M.I."/>
            <person name="Powell A.J."/>
            <person name="Barry K."/>
            <person name="Miller A.N."/>
            <person name="Grigoriev I.V."/>
            <person name="Debuchy R."/>
            <person name="Gladieux P."/>
            <person name="Thoren M.H."/>
            <person name="Johannesson H."/>
        </authorList>
    </citation>
    <scope>NUCLEOTIDE SEQUENCE</scope>
    <source>
        <strain evidence="2">CBS 118394</strain>
    </source>
</reference>
<organism evidence="2 3">
    <name type="scientific">Apodospora peruviana</name>
    <dbReference type="NCBI Taxonomy" id="516989"/>
    <lineage>
        <taxon>Eukaryota</taxon>
        <taxon>Fungi</taxon>
        <taxon>Dikarya</taxon>
        <taxon>Ascomycota</taxon>
        <taxon>Pezizomycotina</taxon>
        <taxon>Sordariomycetes</taxon>
        <taxon>Sordariomycetidae</taxon>
        <taxon>Sordariales</taxon>
        <taxon>Lasiosphaeriaceae</taxon>
        <taxon>Apodospora</taxon>
    </lineage>
</organism>
<feature type="compositionally biased region" description="Basic residues" evidence="1">
    <location>
        <begin position="34"/>
        <end position="47"/>
    </location>
</feature>
<dbReference type="EMBL" id="JAUEDM010000001">
    <property type="protein sequence ID" value="KAK3330260.1"/>
    <property type="molecule type" value="Genomic_DNA"/>
</dbReference>
<protein>
    <submittedName>
        <fullName evidence="2">Uncharacterized protein</fullName>
    </submittedName>
</protein>
<evidence type="ECO:0000313" key="3">
    <source>
        <dbReference type="Proteomes" id="UP001283341"/>
    </source>
</evidence>
<evidence type="ECO:0000313" key="2">
    <source>
        <dbReference type="EMBL" id="KAK3330260.1"/>
    </source>
</evidence>
<accession>A0AAE0MFE7</accession>
<evidence type="ECO:0000256" key="1">
    <source>
        <dbReference type="SAM" id="MobiDB-lite"/>
    </source>
</evidence>
<keyword evidence="3" id="KW-1185">Reference proteome</keyword>